<feature type="binding site" evidence="7">
    <location>
        <begin position="376"/>
        <end position="380"/>
    </location>
    <ligand>
        <name>substrate</name>
    </ligand>
</feature>
<accession>A0A845I630</accession>
<feature type="active site" description="Proton acceptor" evidence="6">
    <location>
        <position position="218"/>
    </location>
</feature>
<keyword evidence="8" id="KW-0479">Metal-binding</keyword>
<dbReference type="SUPFAM" id="SSF51621">
    <property type="entry name" value="Phosphoenolpyruvate/pyruvate domain"/>
    <property type="match status" value="1"/>
</dbReference>
<dbReference type="Proteomes" id="UP000444316">
    <property type="component" value="Unassembled WGS sequence"/>
</dbReference>
<feature type="binding site" evidence="7">
    <location>
        <begin position="219"/>
        <end position="220"/>
    </location>
    <ligand>
        <name>substrate</name>
    </ligand>
</feature>
<dbReference type="Pfam" id="PF00463">
    <property type="entry name" value="ICL"/>
    <property type="match status" value="3"/>
</dbReference>
<evidence type="ECO:0000256" key="7">
    <source>
        <dbReference type="PIRSR" id="PIRSR001362-2"/>
    </source>
</evidence>
<dbReference type="InterPro" id="IPR015813">
    <property type="entry name" value="Pyrv/PenolPyrv_kinase-like_dom"/>
</dbReference>
<feature type="binding site" evidence="7">
    <location>
        <position position="256"/>
    </location>
    <ligand>
        <name>substrate</name>
    </ligand>
</feature>
<evidence type="ECO:0000256" key="8">
    <source>
        <dbReference type="PIRSR" id="PIRSR001362-3"/>
    </source>
</evidence>
<protein>
    <recommendedName>
        <fullName evidence="1">Isocitrate lyase</fullName>
    </recommendedName>
    <alternativeName>
        <fullName evidence="4">Isocitrase</fullName>
    </alternativeName>
    <alternativeName>
        <fullName evidence="5">Isocitratase</fullName>
    </alternativeName>
</protein>
<evidence type="ECO:0000256" key="6">
    <source>
        <dbReference type="PIRSR" id="PIRSR001362-1"/>
    </source>
</evidence>
<evidence type="ECO:0000256" key="1">
    <source>
        <dbReference type="ARBA" id="ARBA00017446"/>
    </source>
</evidence>
<keyword evidence="2 9" id="KW-0456">Lyase</keyword>
<keyword evidence="8" id="KW-0460">Magnesium</keyword>
<evidence type="ECO:0000256" key="3">
    <source>
        <dbReference type="ARBA" id="ARBA00023531"/>
    </source>
</evidence>
<dbReference type="Gene3D" id="3.20.20.60">
    <property type="entry name" value="Phosphoenolpyruvate-binding domains"/>
    <property type="match status" value="1"/>
</dbReference>
<comment type="catalytic activity">
    <reaction evidence="3">
        <text>D-threo-isocitrate = glyoxylate + succinate</text>
        <dbReference type="Rhea" id="RHEA:13245"/>
        <dbReference type="ChEBI" id="CHEBI:15562"/>
        <dbReference type="ChEBI" id="CHEBI:30031"/>
        <dbReference type="ChEBI" id="CHEBI:36655"/>
        <dbReference type="EC" id="4.1.3.1"/>
    </reaction>
</comment>
<comment type="caution">
    <text evidence="9">The sequence shown here is derived from an EMBL/GenBank/DDBJ whole genome shotgun (WGS) entry which is preliminary data.</text>
</comment>
<sequence>MSQYQDDIQAVAALKQKEGSAWNAINPESAARMRAQNRFKTGLDIAKYTAKIMRADMAAYDADPAKYTQSLGCWHGFIGQQKMISIKKHFNSTERRYLYLSGWMVAALRSEFGPLPDQSMHEKTAVSALIKELYTFLRQADARELGGLFRQLDAAEGAAKAAIQEKIDNHVTHVVPIIADIDAGFGNAEATYLLAKQFIEAGACCIQIENQVSDEKQCGHQDGKVTVPHEDFLAKIRAIRYAFLELGVDDGIIVARTDSLGAGLTKQIAVTKQPGDLGDQYNSFLDCEEVSADALGNGDVIIKREGKLLRPKRLPSNLFQFRSGTGEERCVLDCITSLQNGADLLWIETEKPHIAQIGGMVSEIRKVIPNAKLVYNNSPSFNWTLNFRQQAYDRMKAEGKDVSSYERAQLMSVEYDNSELAKEADEKIRTFQADAAREAGIFHHLITLPTYHTAALSTDNLAKEYFGDQGMLGYVAGVQRKEIRQGIACVKHQNMSGSDIGDDHKDYFSGEAALKAAGKDNTMNQF</sequence>
<name>A0A845I630_9BURK</name>
<dbReference type="InterPro" id="IPR040442">
    <property type="entry name" value="Pyrv_kinase-like_dom_sf"/>
</dbReference>
<dbReference type="GO" id="GO:0019752">
    <property type="term" value="P:carboxylic acid metabolic process"/>
    <property type="evidence" value="ECO:0007669"/>
    <property type="project" value="InterPro"/>
</dbReference>
<proteinExistence type="predicted"/>
<evidence type="ECO:0000313" key="10">
    <source>
        <dbReference type="Proteomes" id="UP000444316"/>
    </source>
</evidence>
<gene>
    <name evidence="9" type="ORF">GTP23_16965</name>
</gene>
<feature type="binding site" evidence="7">
    <location>
        <begin position="101"/>
        <end position="103"/>
    </location>
    <ligand>
        <name>substrate</name>
    </ligand>
</feature>
<dbReference type="PANTHER" id="PTHR21631">
    <property type="entry name" value="ISOCITRATE LYASE/MALATE SYNTHASE"/>
    <property type="match status" value="1"/>
</dbReference>
<dbReference type="InterPro" id="IPR039556">
    <property type="entry name" value="ICL/PEPM"/>
</dbReference>
<dbReference type="CDD" id="cd00377">
    <property type="entry name" value="ICL_PEPM"/>
    <property type="match status" value="1"/>
</dbReference>
<dbReference type="AlphaFoldDB" id="A0A845I630"/>
<dbReference type="EMBL" id="WWCL01000003">
    <property type="protein sequence ID" value="MYN46738.1"/>
    <property type="molecule type" value="Genomic_DNA"/>
</dbReference>
<dbReference type="GO" id="GO:0046872">
    <property type="term" value="F:metal ion binding"/>
    <property type="evidence" value="ECO:0007669"/>
    <property type="project" value="UniProtKB-KW"/>
</dbReference>
<comment type="cofactor">
    <cofactor evidence="8">
        <name>Mg(2+)</name>
        <dbReference type="ChEBI" id="CHEBI:18420"/>
    </cofactor>
    <text evidence="8">Can also use Mn(2+) ion.</text>
</comment>
<dbReference type="PANTHER" id="PTHR21631:SF3">
    <property type="entry name" value="BIFUNCTIONAL GLYOXYLATE CYCLE PROTEIN"/>
    <property type="match status" value="1"/>
</dbReference>
<organism evidence="9 10">
    <name type="scientific">Duganella fentianensis</name>
    <dbReference type="NCBI Taxonomy" id="2692177"/>
    <lineage>
        <taxon>Bacteria</taxon>
        <taxon>Pseudomonadati</taxon>
        <taxon>Pseudomonadota</taxon>
        <taxon>Betaproteobacteria</taxon>
        <taxon>Burkholderiales</taxon>
        <taxon>Oxalobacteraceae</taxon>
        <taxon>Telluria group</taxon>
        <taxon>Duganella</taxon>
    </lineage>
</organism>
<evidence type="ECO:0000256" key="2">
    <source>
        <dbReference type="ARBA" id="ARBA00023239"/>
    </source>
</evidence>
<dbReference type="GO" id="GO:0004451">
    <property type="term" value="F:isocitrate lyase activity"/>
    <property type="evidence" value="ECO:0007669"/>
    <property type="project" value="UniProtKB-EC"/>
</dbReference>
<evidence type="ECO:0000256" key="4">
    <source>
        <dbReference type="ARBA" id="ARBA00031022"/>
    </source>
</evidence>
<evidence type="ECO:0000256" key="5">
    <source>
        <dbReference type="ARBA" id="ARBA00031921"/>
    </source>
</evidence>
<dbReference type="InterPro" id="IPR006254">
    <property type="entry name" value="Isocitrate_lyase"/>
</dbReference>
<evidence type="ECO:0000313" key="9">
    <source>
        <dbReference type="EMBL" id="MYN46738.1"/>
    </source>
</evidence>
<dbReference type="PIRSF" id="PIRSF001362">
    <property type="entry name" value="Isocit_lyase"/>
    <property type="match status" value="1"/>
</dbReference>
<reference evidence="9" key="1">
    <citation type="submission" date="2019-12" db="EMBL/GenBank/DDBJ databases">
        <title>Novel species isolated from a subtropical stream in China.</title>
        <authorList>
            <person name="Lu H."/>
        </authorList>
    </citation>
    <scope>NUCLEOTIDE SEQUENCE [LARGE SCALE GENOMIC DNA]</scope>
    <source>
        <strain evidence="9">FT93W</strain>
    </source>
</reference>
<keyword evidence="10" id="KW-1185">Reference proteome</keyword>
<dbReference type="RefSeq" id="WP_161036186.1">
    <property type="nucleotide sequence ID" value="NZ_WWCL01000003.1"/>
</dbReference>
<feature type="binding site" evidence="7">
    <location>
        <position position="447"/>
    </location>
    <ligand>
        <name>substrate</name>
    </ligand>
</feature>
<feature type="binding site" evidence="8">
    <location>
        <position position="180"/>
    </location>
    <ligand>
        <name>Mg(2+)</name>
        <dbReference type="ChEBI" id="CHEBI:18420"/>
    </ligand>
</feature>
<dbReference type="NCBIfam" id="NF005074">
    <property type="entry name" value="PRK06498.1"/>
    <property type="match status" value="1"/>
</dbReference>